<sequence length="206" mass="24477">MTIVIGTYDLVGGLNLTNRSIRKMNKISFELNYYHNEIIVDYDKCEFQLTMENIMNIPNIYRRLYNLQEKSKHYYSCLRIFLGRIEQGNQIHVFLNEKISRREQFAKELSIVVNKVRSYPCDISIVQRPVAVYWLSKEELLNVNCFETAKKLLYEADLKSINEYRYLLNVKGLPEEVSELANVHSRILEQELLRNRPAEFDIFPQK</sequence>
<reference evidence="1 2" key="1">
    <citation type="submission" date="2018-10" db="EMBL/GenBank/DDBJ databases">
        <title>Ulvibacterium marinum gen. nov., sp. nov., a novel marine bacterium of the family Flavobacteriaceae, isolated from a culture of the green alga Ulva prolifera.</title>
        <authorList>
            <person name="Zhang Z."/>
        </authorList>
    </citation>
    <scope>NUCLEOTIDE SEQUENCE [LARGE SCALE GENOMIC DNA]</scope>
    <source>
        <strain evidence="1 2">CCMM003</strain>
    </source>
</reference>
<dbReference type="Proteomes" id="UP000276603">
    <property type="component" value="Unassembled WGS sequence"/>
</dbReference>
<gene>
    <name evidence="1" type="ORF">D7Z94_06675</name>
</gene>
<dbReference type="AlphaFoldDB" id="A0A3B0CHZ9"/>
<evidence type="ECO:0000313" key="1">
    <source>
        <dbReference type="EMBL" id="RKN83496.1"/>
    </source>
</evidence>
<proteinExistence type="predicted"/>
<accession>A0A3B0CHZ9</accession>
<comment type="caution">
    <text evidence="1">The sequence shown here is derived from an EMBL/GenBank/DDBJ whole genome shotgun (WGS) entry which is preliminary data.</text>
</comment>
<dbReference type="EMBL" id="RBCJ01000001">
    <property type="protein sequence ID" value="RKN83496.1"/>
    <property type="molecule type" value="Genomic_DNA"/>
</dbReference>
<organism evidence="1 2">
    <name type="scientific">Ulvibacterium marinum</name>
    <dbReference type="NCBI Taxonomy" id="2419782"/>
    <lineage>
        <taxon>Bacteria</taxon>
        <taxon>Pseudomonadati</taxon>
        <taxon>Bacteroidota</taxon>
        <taxon>Flavobacteriia</taxon>
        <taxon>Flavobacteriales</taxon>
        <taxon>Flavobacteriaceae</taxon>
        <taxon>Ulvibacterium</taxon>
    </lineage>
</organism>
<keyword evidence="2" id="KW-1185">Reference proteome</keyword>
<evidence type="ECO:0000313" key="2">
    <source>
        <dbReference type="Proteomes" id="UP000276603"/>
    </source>
</evidence>
<name>A0A3B0CHZ9_9FLAO</name>
<protein>
    <submittedName>
        <fullName evidence="1">Uncharacterized protein</fullName>
    </submittedName>
</protein>